<organism evidence="2 3">
    <name type="scientific">Mycena alexandri</name>
    <dbReference type="NCBI Taxonomy" id="1745969"/>
    <lineage>
        <taxon>Eukaryota</taxon>
        <taxon>Fungi</taxon>
        <taxon>Dikarya</taxon>
        <taxon>Basidiomycota</taxon>
        <taxon>Agaricomycotina</taxon>
        <taxon>Agaricomycetes</taxon>
        <taxon>Agaricomycetidae</taxon>
        <taxon>Agaricales</taxon>
        <taxon>Marasmiineae</taxon>
        <taxon>Mycenaceae</taxon>
        <taxon>Mycena</taxon>
    </lineage>
</organism>
<feature type="region of interest" description="Disordered" evidence="1">
    <location>
        <begin position="282"/>
        <end position="309"/>
    </location>
</feature>
<dbReference type="EMBL" id="JARJCM010000031">
    <property type="protein sequence ID" value="KAJ7038649.1"/>
    <property type="molecule type" value="Genomic_DNA"/>
</dbReference>
<name>A0AAD6XAZ7_9AGAR</name>
<evidence type="ECO:0000313" key="2">
    <source>
        <dbReference type="EMBL" id="KAJ7038649.1"/>
    </source>
</evidence>
<dbReference type="Proteomes" id="UP001218188">
    <property type="component" value="Unassembled WGS sequence"/>
</dbReference>
<gene>
    <name evidence="2" type="ORF">C8F04DRAFT_1255935</name>
</gene>
<sequence>MPYTQAKHLQAMTEYLEAVGAPDIKDLPYGSGRPSKGSEELLVGSMMDYFWAFKGGEPIDEFSPPASTPVIPSMAPIDSTTIFSAKTVFPPLPERLLEINKIHSGLQRIARLLFLFTIPGLGSELMSAYTVRLFADYNVALITGDDIPDRQPAYYANFAQMMNAHDQSGLGWAYMDEDTNTLVWDNKFTPATPAALGVLEHEMLGERYLPDDHVAVTRSYFENAERRRFLEEQRELKYYKQRIAKRTQEDAGSSTITAETLEKLDRKRKMFLEAAEAIKKQRLEEAPAGPVQTEGAGGSGGNPDVAMLG</sequence>
<keyword evidence="3" id="KW-1185">Reference proteome</keyword>
<reference evidence="2" key="1">
    <citation type="submission" date="2023-03" db="EMBL/GenBank/DDBJ databases">
        <title>Massive genome expansion in bonnet fungi (Mycena s.s.) driven by repeated elements and novel gene families across ecological guilds.</title>
        <authorList>
            <consortium name="Lawrence Berkeley National Laboratory"/>
            <person name="Harder C.B."/>
            <person name="Miyauchi S."/>
            <person name="Viragh M."/>
            <person name="Kuo A."/>
            <person name="Thoen E."/>
            <person name="Andreopoulos B."/>
            <person name="Lu D."/>
            <person name="Skrede I."/>
            <person name="Drula E."/>
            <person name="Henrissat B."/>
            <person name="Morin E."/>
            <person name="Kohler A."/>
            <person name="Barry K."/>
            <person name="LaButti K."/>
            <person name="Morin E."/>
            <person name="Salamov A."/>
            <person name="Lipzen A."/>
            <person name="Mereny Z."/>
            <person name="Hegedus B."/>
            <person name="Baldrian P."/>
            <person name="Stursova M."/>
            <person name="Weitz H."/>
            <person name="Taylor A."/>
            <person name="Grigoriev I.V."/>
            <person name="Nagy L.G."/>
            <person name="Martin F."/>
            <person name="Kauserud H."/>
        </authorList>
    </citation>
    <scope>NUCLEOTIDE SEQUENCE</scope>
    <source>
        <strain evidence="2">CBHHK200</strain>
    </source>
</reference>
<comment type="caution">
    <text evidence="2">The sequence shown here is derived from an EMBL/GenBank/DDBJ whole genome shotgun (WGS) entry which is preliminary data.</text>
</comment>
<evidence type="ECO:0000256" key="1">
    <source>
        <dbReference type="SAM" id="MobiDB-lite"/>
    </source>
</evidence>
<proteinExistence type="predicted"/>
<dbReference type="AlphaFoldDB" id="A0AAD6XAZ7"/>
<evidence type="ECO:0000313" key="3">
    <source>
        <dbReference type="Proteomes" id="UP001218188"/>
    </source>
</evidence>
<protein>
    <submittedName>
        <fullName evidence="2">Uncharacterized protein</fullName>
    </submittedName>
</protein>
<accession>A0AAD6XAZ7</accession>